<protein>
    <submittedName>
        <fullName evidence="1">Uncharacterized protein</fullName>
    </submittedName>
</protein>
<gene>
    <name evidence="1" type="ORF">CPB84DRAFT_1725481</name>
</gene>
<evidence type="ECO:0000313" key="1">
    <source>
        <dbReference type="EMBL" id="KAF8907685.1"/>
    </source>
</evidence>
<dbReference type="Gene3D" id="3.30.559.10">
    <property type="entry name" value="Chloramphenicol acetyltransferase-like domain"/>
    <property type="match status" value="2"/>
</dbReference>
<dbReference type="InterPro" id="IPR023213">
    <property type="entry name" value="CAT-like_dom_sf"/>
</dbReference>
<accession>A0A9P5NV10</accession>
<comment type="caution">
    <text evidence="1">The sequence shown here is derived from an EMBL/GenBank/DDBJ whole genome shotgun (WGS) entry which is preliminary data.</text>
</comment>
<proteinExistence type="predicted"/>
<dbReference type="Proteomes" id="UP000724874">
    <property type="component" value="Unassembled WGS sequence"/>
</dbReference>
<evidence type="ECO:0000313" key="2">
    <source>
        <dbReference type="Proteomes" id="UP000724874"/>
    </source>
</evidence>
<dbReference type="SUPFAM" id="SSF52777">
    <property type="entry name" value="CoA-dependent acyltransferases"/>
    <property type="match status" value="1"/>
</dbReference>
<dbReference type="EMBL" id="JADNYJ010000014">
    <property type="protein sequence ID" value="KAF8907685.1"/>
    <property type="molecule type" value="Genomic_DNA"/>
</dbReference>
<sequence>MSNPQFAYYPLTPFDLINDTVGHTLGWLVEGILDKEKLDSALQRLTEKWPLLAGRLERQVGSVGRSYQIKVPLGSLEEGYPSYILTSKNSDAPISNFVKLPLPDMSDGLPASLFKSPTAPTDPQLWAQQDIPLTHWHLTYFRQLGEEYTCISLTFSHAIFDGMGILSVIHALEAETQGRPWPVTPPPLIPGNNNNALQTVVDSVEEDRGAPGRLNYHHVNIVGVWYIFITILSWYLWEGMWHKAHSRIIILPVKACEKLVLDARQAIALDGKEDVRLSTGDVLAAWLFKTVYSTDSNPARLVGLTNLMSLRNMFKLSNYSHNCYIPLPYPIFSVAELQDISIHALAYRLSIARASACVEHAMIAYNRFRKAANFSDIKAKCVILPFDIRANENLGITNMTNGRIVNIDWTGLGGGKTIVRYKSTIRSSSAPFSNWITIAGRLGDGRIMLDVVLNTSKLKALENEVRKVCISA</sequence>
<dbReference type="OrthoDB" id="21502at2759"/>
<organism evidence="1 2">
    <name type="scientific">Gymnopilus junonius</name>
    <name type="common">Spectacular rustgill mushroom</name>
    <name type="synonym">Gymnopilus spectabilis subsp. junonius</name>
    <dbReference type="NCBI Taxonomy" id="109634"/>
    <lineage>
        <taxon>Eukaryota</taxon>
        <taxon>Fungi</taxon>
        <taxon>Dikarya</taxon>
        <taxon>Basidiomycota</taxon>
        <taxon>Agaricomycotina</taxon>
        <taxon>Agaricomycetes</taxon>
        <taxon>Agaricomycetidae</taxon>
        <taxon>Agaricales</taxon>
        <taxon>Agaricineae</taxon>
        <taxon>Hymenogastraceae</taxon>
        <taxon>Gymnopilus</taxon>
    </lineage>
</organism>
<reference evidence="1" key="1">
    <citation type="submission" date="2020-11" db="EMBL/GenBank/DDBJ databases">
        <authorList>
            <consortium name="DOE Joint Genome Institute"/>
            <person name="Ahrendt S."/>
            <person name="Riley R."/>
            <person name="Andreopoulos W."/>
            <person name="LaButti K."/>
            <person name="Pangilinan J."/>
            <person name="Ruiz-duenas F.J."/>
            <person name="Barrasa J.M."/>
            <person name="Sanchez-Garcia M."/>
            <person name="Camarero S."/>
            <person name="Miyauchi S."/>
            <person name="Serrano A."/>
            <person name="Linde D."/>
            <person name="Babiker R."/>
            <person name="Drula E."/>
            <person name="Ayuso-Fernandez I."/>
            <person name="Pacheco R."/>
            <person name="Padilla G."/>
            <person name="Ferreira P."/>
            <person name="Barriuso J."/>
            <person name="Kellner H."/>
            <person name="Castanera R."/>
            <person name="Alfaro M."/>
            <person name="Ramirez L."/>
            <person name="Pisabarro A.G."/>
            <person name="Kuo A."/>
            <person name="Tritt A."/>
            <person name="Lipzen A."/>
            <person name="He G."/>
            <person name="Yan M."/>
            <person name="Ng V."/>
            <person name="Cullen D."/>
            <person name="Martin F."/>
            <person name="Rosso M.-N."/>
            <person name="Henrissat B."/>
            <person name="Hibbett D."/>
            <person name="Martinez A.T."/>
            <person name="Grigoriev I.V."/>
        </authorList>
    </citation>
    <scope>NUCLEOTIDE SEQUENCE</scope>
    <source>
        <strain evidence="1">AH 44721</strain>
    </source>
</reference>
<dbReference type="AlphaFoldDB" id="A0A9P5NV10"/>
<keyword evidence="2" id="KW-1185">Reference proteome</keyword>
<name>A0A9P5NV10_GYMJU</name>